<sequence length="49" mass="5082">MQKINRNELAKSAIAGGNCKTTCAPPTTTQTVAPAPAPTPAPVKVMYKL</sequence>
<accession>A0ABN7I7G2</accession>
<dbReference type="Proteomes" id="UP000598032">
    <property type="component" value="Unassembled WGS sequence"/>
</dbReference>
<dbReference type="RefSeq" id="WP_201644782.1">
    <property type="nucleotide sequence ID" value="NZ_CAJHCP010000011.1"/>
</dbReference>
<organism evidence="1 2">
    <name type="scientific">Paraburkholderia metrosideri</name>
    <dbReference type="NCBI Taxonomy" id="580937"/>
    <lineage>
        <taxon>Bacteria</taxon>
        <taxon>Pseudomonadati</taxon>
        <taxon>Pseudomonadota</taxon>
        <taxon>Betaproteobacteria</taxon>
        <taxon>Burkholderiales</taxon>
        <taxon>Burkholderiaceae</taxon>
        <taxon>Paraburkholderia</taxon>
    </lineage>
</organism>
<keyword evidence="2" id="KW-1185">Reference proteome</keyword>
<gene>
    <name evidence="1" type="ORF">LMG28140_04820</name>
</gene>
<comment type="caution">
    <text evidence="1">The sequence shown here is derived from an EMBL/GenBank/DDBJ whole genome shotgun (WGS) entry which is preliminary data.</text>
</comment>
<evidence type="ECO:0000313" key="2">
    <source>
        <dbReference type="Proteomes" id="UP000598032"/>
    </source>
</evidence>
<protein>
    <submittedName>
        <fullName evidence="1">Uncharacterized protein</fullName>
    </submittedName>
</protein>
<proteinExistence type="predicted"/>
<reference evidence="1 2" key="1">
    <citation type="submission" date="2020-10" db="EMBL/GenBank/DDBJ databases">
        <authorList>
            <person name="Peeters C."/>
        </authorList>
    </citation>
    <scope>NUCLEOTIDE SEQUENCE [LARGE SCALE GENOMIC DNA]</scope>
    <source>
        <strain evidence="1 2">LMG 28140</strain>
    </source>
</reference>
<name>A0ABN7I7G2_9BURK</name>
<evidence type="ECO:0000313" key="1">
    <source>
        <dbReference type="EMBL" id="CAD6550023.1"/>
    </source>
</evidence>
<dbReference type="EMBL" id="CAJHCP010000011">
    <property type="protein sequence ID" value="CAD6550023.1"/>
    <property type="molecule type" value="Genomic_DNA"/>
</dbReference>